<dbReference type="RefSeq" id="WP_114300127.1">
    <property type="nucleotide sequence ID" value="NZ_QPJT01000041.1"/>
</dbReference>
<evidence type="ECO:0000313" key="2">
    <source>
        <dbReference type="Proteomes" id="UP000253034"/>
    </source>
</evidence>
<accession>A0A369AH37</accession>
<evidence type="ECO:0000313" key="1">
    <source>
        <dbReference type="EMBL" id="RCX08659.1"/>
    </source>
</evidence>
<dbReference type="PROSITE" id="PS51257">
    <property type="entry name" value="PROKAR_LIPOPROTEIN"/>
    <property type="match status" value="1"/>
</dbReference>
<proteinExistence type="predicted"/>
<name>A0A369AH37_9FIRM</name>
<dbReference type="EMBL" id="QPJT01000041">
    <property type="protein sequence ID" value="RCX08659.1"/>
    <property type="molecule type" value="Genomic_DNA"/>
</dbReference>
<sequence>MRNLLVILIIAISMCSIISCSKNRTNTDNIDEYHFPIKPGTEEWKSFTSHDEMLQACQIPEDILKGMSTVELIETVLNYPLSKDIIAYNTPQGGINSQIKQFNGLSELLKRTDAKEKLLDKYQEINSLEGENSFKLSYLICILSQDDIISHLSENELSTLLKEGNNKLSKKQESNEPVSSNIKYTVWLMGKAMRQKNFTPFVEKIQEDKILQQFLDDGFIVDDEVIEEIELYVGKCLSAK</sequence>
<dbReference type="OrthoDB" id="2666435at2"/>
<organism evidence="1 2">
    <name type="scientific">Anaerobacterium chartisolvens</name>
    <dbReference type="NCBI Taxonomy" id="1297424"/>
    <lineage>
        <taxon>Bacteria</taxon>
        <taxon>Bacillati</taxon>
        <taxon>Bacillota</taxon>
        <taxon>Clostridia</taxon>
        <taxon>Eubacteriales</taxon>
        <taxon>Oscillospiraceae</taxon>
        <taxon>Anaerobacterium</taxon>
    </lineage>
</organism>
<dbReference type="Proteomes" id="UP000253034">
    <property type="component" value="Unassembled WGS sequence"/>
</dbReference>
<dbReference type="AlphaFoldDB" id="A0A369AH37"/>
<gene>
    <name evidence="1" type="ORF">DFR58_1412</name>
</gene>
<protein>
    <submittedName>
        <fullName evidence="1">Uncharacterized protein</fullName>
    </submittedName>
</protein>
<reference evidence="1 2" key="1">
    <citation type="submission" date="2018-07" db="EMBL/GenBank/DDBJ databases">
        <title>Genomic Encyclopedia of Type Strains, Phase IV (KMG-IV): sequencing the most valuable type-strain genomes for metagenomic binning, comparative biology and taxonomic classification.</title>
        <authorList>
            <person name="Goeker M."/>
        </authorList>
    </citation>
    <scope>NUCLEOTIDE SEQUENCE [LARGE SCALE GENOMIC DNA]</scope>
    <source>
        <strain evidence="1 2">DSM 27016</strain>
    </source>
</reference>
<keyword evidence="2" id="KW-1185">Reference proteome</keyword>
<comment type="caution">
    <text evidence="1">The sequence shown here is derived from an EMBL/GenBank/DDBJ whole genome shotgun (WGS) entry which is preliminary data.</text>
</comment>